<dbReference type="GO" id="GO:0009252">
    <property type="term" value="P:peptidoglycan biosynthetic process"/>
    <property type="evidence" value="ECO:0007669"/>
    <property type="project" value="UniProtKB-KW"/>
</dbReference>
<feature type="transmembrane region" description="Helical" evidence="22">
    <location>
        <begin position="356"/>
        <end position="377"/>
    </location>
</feature>
<evidence type="ECO:0000256" key="2">
    <source>
        <dbReference type="ARBA" id="ARBA00004752"/>
    </source>
</evidence>
<organism evidence="23 24">
    <name type="scientific">Clostridium disporicum</name>
    <dbReference type="NCBI Taxonomy" id="84024"/>
    <lineage>
        <taxon>Bacteria</taxon>
        <taxon>Bacillati</taxon>
        <taxon>Bacillota</taxon>
        <taxon>Clostridia</taxon>
        <taxon>Eubacteriales</taxon>
        <taxon>Clostridiaceae</taxon>
        <taxon>Clostridium</taxon>
    </lineage>
</organism>
<dbReference type="EMBL" id="CYZV01000022">
    <property type="protein sequence ID" value="CUO37440.1"/>
    <property type="molecule type" value="Genomic_DNA"/>
</dbReference>
<dbReference type="OrthoDB" id="9812661at2"/>
<evidence type="ECO:0000256" key="9">
    <source>
        <dbReference type="ARBA" id="ARBA00022984"/>
    </source>
</evidence>
<evidence type="ECO:0000256" key="20">
    <source>
        <dbReference type="ARBA" id="ARBA00049902"/>
    </source>
</evidence>
<dbReference type="InterPro" id="IPR001182">
    <property type="entry name" value="FtsW/RodA"/>
</dbReference>
<evidence type="ECO:0000256" key="18">
    <source>
        <dbReference type="ARBA" id="ARBA00041418"/>
    </source>
</evidence>
<dbReference type="GO" id="GO:0071555">
    <property type="term" value="P:cell wall organization"/>
    <property type="evidence" value="ECO:0007669"/>
    <property type="project" value="UniProtKB-KW"/>
</dbReference>
<dbReference type="GeneID" id="83012750"/>
<name>A0A174EN80_9CLOT</name>
<feature type="transmembrane region" description="Helical" evidence="22">
    <location>
        <begin position="320"/>
        <end position="344"/>
    </location>
</feature>
<dbReference type="GO" id="GO:0015648">
    <property type="term" value="F:lipid-linked peptidoglycan transporter activity"/>
    <property type="evidence" value="ECO:0007669"/>
    <property type="project" value="TreeGrafter"/>
</dbReference>
<evidence type="ECO:0000256" key="5">
    <source>
        <dbReference type="ARBA" id="ARBA00022676"/>
    </source>
</evidence>
<dbReference type="EC" id="2.4.99.28" evidence="19"/>
<keyword evidence="8" id="KW-0133">Cell shape</keyword>
<evidence type="ECO:0000256" key="21">
    <source>
        <dbReference type="ARBA" id="ARBA00049966"/>
    </source>
</evidence>
<evidence type="ECO:0000256" key="19">
    <source>
        <dbReference type="ARBA" id="ARBA00044770"/>
    </source>
</evidence>
<comment type="subcellular location">
    <subcellularLocation>
        <location evidence="1">Cell membrane</location>
        <topology evidence="1">Multi-pass membrane protein</topology>
    </subcellularLocation>
</comment>
<proteinExistence type="inferred from homology"/>
<dbReference type="NCBIfam" id="TIGR02614">
    <property type="entry name" value="ftsW"/>
    <property type="match status" value="1"/>
</dbReference>
<dbReference type="GO" id="GO:0051301">
    <property type="term" value="P:cell division"/>
    <property type="evidence" value="ECO:0007669"/>
    <property type="project" value="UniProtKB-KW"/>
</dbReference>
<evidence type="ECO:0000256" key="6">
    <source>
        <dbReference type="ARBA" id="ARBA00022679"/>
    </source>
</evidence>
<dbReference type="GO" id="GO:0008955">
    <property type="term" value="F:peptidoglycan glycosyltransferase activity"/>
    <property type="evidence" value="ECO:0007669"/>
    <property type="project" value="UniProtKB-EC"/>
</dbReference>
<comment type="catalytic activity">
    <reaction evidence="20">
        <text>[GlcNAc-(1-&gt;4)-Mur2Ac(oyl-L-Ala-gamma-D-Glu-L-Lys-D-Ala-D-Ala)](n)-di-trans,octa-cis-undecaprenyl diphosphate + beta-D-GlcNAc-(1-&gt;4)-Mur2Ac(oyl-L-Ala-gamma-D-Glu-L-Lys-D-Ala-D-Ala)-di-trans,octa-cis-undecaprenyl diphosphate = [GlcNAc-(1-&gt;4)-Mur2Ac(oyl-L-Ala-gamma-D-Glu-L-Lys-D-Ala-D-Ala)](n+1)-di-trans,octa-cis-undecaprenyl diphosphate + di-trans,octa-cis-undecaprenyl diphosphate + H(+)</text>
        <dbReference type="Rhea" id="RHEA:23708"/>
        <dbReference type="Rhea" id="RHEA-COMP:9602"/>
        <dbReference type="Rhea" id="RHEA-COMP:9603"/>
        <dbReference type="ChEBI" id="CHEBI:15378"/>
        <dbReference type="ChEBI" id="CHEBI:58405"/>
        <dbReference type="ChEBI" id="CHEBI:60033"/>
        <dbReference type="ChEBI" id="CHEBI:78435"/>
        <dbReference type="EC" id="2.4.99.28"/>
    </reaction>
</comment>
<feature type="transmembrane region" description="Helical" evidence="22">
    <location>
        <begin position="70"/>
        <end position="89"/>
    </location>
</feature>
<dbReference type="GO" id="GO:0008360">
    <property type="term" value="P:regulation of cell shape"/>
    <property type="evidence" value="ECO:0007669"/>
    <property type="project" value="UniProtKB-KW"/>
</dbReference>
<evidence type="ECO:0000256" key="3">
    <source>
        <dbReference type="ARBA" id="ARBA00022475"/>
    </source>
</evidence>
<evidence type="ECO:0000256" key="12">
    <source>
        <dbReference type="ARBA" id="ARBA00023306"/>
    </source>
</evidence>
<keyword evidence="9" id="KW-0573">Peptidoglycan synthesis</keyword>
<dbReference type="GO" id="GO:0005886">
    <property type="term" value="C:plasma membrane"/>
    <property type="evidence" value="ECO:0007669"/>
    <property type="project" value="UniProtKB-SubCell"/>
</dbReference>
<feature type="transmembrane region" description="Helical" evidence="22">
    <location>
        <begin position="183"/>
        <end position="199"/>
    </location>
</feature>
<dbReference type="RefSeq" id="WP_042400651.1">
    <property type="nucleotide sequence ID" value="NZ_CYYT01000005.1"/>
</dbReference>
<keyword evidence="10 22" id="KW-1133">Transmembrane helix</keyword>
<evidence type="ECO:0000256" key="4">
    <source>
        <dbReference type="ARBA" id="ARBA00022618"/>
    </source>
</evidence>
<dbReference type="PANTHER" id="PTHR30474">
    <property type="entry name" value="CELL CYCLE PROTEIN"/>
    <property type="match status" value="1"/>
</dbReference>
<feature type="transmembrane region" description="Helical" evidence="22">
    <location>
        <begin position="158"/>
        <end position="177"/>
    </location>
</feature>
<feature type="transmembrane region" description="Helical" evidence="22">
    <location>
        <begin position="27"/>
        <end position="50"/>
    </location>
</feature>
<feature type="transmembrane region" description="Helical" evidence="22">
    <location>
        <begin position="206"/>
        <end position="223"/>
    </location>
</feature>
<evidence type="ECO:0000256" key="22">
    <source>
        <dbReference type="SAM" id="Phobius"/>
    </source>
</evidence>
<accession>A0A174EN80</accession>
<comment type="function">
    <text evidence="21">Peptidoglycan polymerase that is essential for cell division.</text>
</comment>
<dbReference type="PANTHER" id="PTHR30474:SF2">
    <property type="entry name" value="PEPTIDOGLYCAN GLYCOSYLTRANSFERASE FTSW-RELATED"/>
    <property type="match status" value="1"/>
</dbReference>
<evidence type="ECO:0000256" key="14">
    <source>
        <dbReference type="ARBA" id="ARBA00032370"/>
    </source>
</evidence>
<keyword evidence="5" id="KW-0328">Glycosyltransferase</keyword>
<evidence type="ECO:0000256" key="8">
    <source>
        <dbReference type="ARBA" id="ARBA00022960"/>
    </source>
</evidence>
<evidence type="ECO:0000256" key="10">
    <source>
        <dbReference type="ARBA" id="ARBA00022989"/>
    </source>
</evidence>
<evidence type="ECO:0000256" key="15">
    <source>
        <dbReference type="ARBA" id="ARBA00033270"/>
    </source>
</evidence>
<dbReference type="Pfam" id="PF01098">
    <property type="entry name" value="FTSW_RODA_SPOVE"/>
    <property type="match status" value="1"/>
</dbReference>
<comment type="pathway">
    <text evidence="2">Cell wall biogenesis; peptidoglycan biosynthesis.</text>
</comment>
<keyword evidence="6" id="KW-0808">Transferase</keyword>
<keyword evidence="7 22" id="KW-0812">Transmembrane</keyword>
<reference evidence="23 24" key="1">
    <citation type="submission" date="2015-09" db="EMBL/GenBank/DDBJ databases">
        <authorList>
            <consortium name="Pathogen Informatics"/>
        </authorList>
    </citation>
    <scope>NUCLEOTIDE SEQUENCE [LARGE SCALE GENOMIC DNA]</scope>
    <source>
        <strain evidence="23 24">2789STDY5834855</strain>
    </source>
</reference>
<dbReference type="AlphaFoldDB" id="A0A174EN80"/>
<keyword evidence="11 22" id="KW-0472">Membrane</keyword>
<sequence>MKSNGKNIKKGNVKKKRRVKRKRRYKAVNLYILCSVMALVAIGIIMVFSASYYDALYKHKDVFYFLGKELTWAPIGIVAMIVMMLVDYHVWKKFTVLGYGITIVALVAVLLFGENINGATRWLNIAGISFQPSELAKYIIVFFLAMMIEKYGQVKKNWIVPLIYLGAAGVFSILVFMENNLSIAAIIMFVAFIMVFVSGMNGKETIALMGAGGVLGAMGIFSSDYRRERFMSFTNPWKYANDEGYQLVHSLYAIGSGGLFGVGLGNSKQKALYMPEPHNDFIFAIIAEELGLVGCIIIMAIFAVLIIAGIDVAMKAKDKYGKLLAAGIISVIAVQVIINIAVVTGSMPVTGVPLPFISYGGTSLVFNLAAVGVLLNISRQTKSHKDEIQEKIIKSKMNV</sequence>
<evidence type="ECO:0000256" key="1">
    <source>
        <dbReference type="ARBA" id="ARBA00004651"/>
    </source>
</evidence>
<gene>
    <name evidence="23" type="primary">ftsW_4</name>
    <name evidence="23" type="ORF">ERS852470_02159</name>
</gene>
<dbReference type="InterPro" id="IPR013437">
    <property type="entry name" value="FtsW"/>
</dbReference>
<evidence type="ECO:0000256" key="16">
    <source>
        <dbReference type="ARBA" id="ARBA00038053"/>
    </source>
</evidence>
<keyword evidence="12" id="KW-0131">Cell cycle</keyword>
<evidence type="ECO:0000313" key="23">
    <source>
        <dbReference type="EMBL" id="CUO37440.1"/>
    </source>
</evidence>
<evidence type="ECO:0000256" key="17">
    <source>
        <dbReference type="ARBA" id="ARBA00041185"/>
    </source>
</evidence>
<comment type="similarity">
    <text evidence="16">Belongs to the SEDS family. FtsW subfamily.</text>
</comment>
<evidence type="ECO:0000256" key="11">
    <source>
        <dbReference type="ARBA" id="ARBA00023136"/>
    </source>
</evidence>
<feature type="transmembrane region" description="Helical" evidence="22">
    <location>
        <begin position="96"/>
        <end position="113"/>
    </location>
</feature>
<keyword evidence="13" id="KW-0961">Cell wall biogenesis/degradation</keyword>
<evidence type="ECO:0000313" key="24">
    <source>
        <dbReference type="Proteomes" id="UP000095558"/>
    </source>
</evidence>
<dbReference type="Proteomes" id="UP000095558">
    <property type="component" value="Unassembled WGS sequence"/>
</dbReference>
<keyword evidence="4" id="KW-0132">Cell division</keyword>
<feature type="transmembrane region" description="Helical" evidence="22">
    <location>
        <begin position="281"/>
        <end position="308"/>
    </location>
</feature>
<evidence type="ECO:0000256" key="7">
    <source>
        <dbReference type="ARBA" id="ARBA00022692"/>
    </source>
</evidence>
<keyword evidence="3" id="KW-1003">Cell membrane</keyword>
<dbReference type="GO" id="GO:0032153">
    <property type="term" value="C:cell division site"/>
    <property type="evidence" value="ECO:0007669"/>
    <property type="project" value="TreeGrafter"/>
</dbReference>
<protein>
    <recommendedName>
        <fullName evidence="17">Probable peptidoglycan glycosyltransferase FtsW</fullName>
        <ecNumber evidence="19">2.4.99.28</ecNumber>
    </recommendedName>
    <alternativeName>
        <fullName evidence="18">Cell division protein FtsW</fullName>
    </alternativeName>
    <alternativeName>
        <fullName evidence="15">Cell wall polymerase</fullName>
    </alternativeName>
    <alternativeName>
        <fullName evidence="14">Peptidoglycan polymerase</fullName>
    </alternativeName>
</protein>
<evidence type="ECO:0000256" key="13">
    <source>
        <dbReference type="ARBA" id="ARBA00023316"/>
    </source>
</evidence>